<feature type="domain" description="6-phosphogluconate dehydrogenase NADP-binding" evidence="7">
    <location>
        <begin position="4"/>
        <end position="162"/>
    </location>
</feature>
<dbReference type="SUPFAM" id="SSF51735">
    <property type="entry name" value="NAD(P)-binding Rossmann-fold domains"/>
    <property type="match status" value="1"/>
</dbReference>
<reference evidence="9 10" key="1">
    <citation type="journal article" date="2011" name="Stand. Genomic Sci.">
        <title>High quality draft genome sequence of Segniliparus rugosus CDC 945(T)= (ATCC BAA-974(T)).</title>
        <authorList>
            <person name="Earl A.M."/>
            <person name="Desjardins C.A."/>
            <person name="Fitzgerald M.G."/>
            <person name="Arachchi H.M."/>
            <person name="Zeng Q."/>
            <person name="Mehta T."/>
            <person name="Griggs A."/>
            <person name="Birren B.W."/>
            <person name="Toney N.C."/>
            <person name="Carr J."/>
            <person name="Posey J."/>
            <person name="Butler W.R."/>
        </authorList>
    </citation>
    <scope>NUCLEOTIDE SEQUENCE [LARGE SCALE GENOMIC DNA]</scope>
    <source>
        <strain evidence="10">ATCC BAA-974 / DSM 45345 / CCUG 50838 / CIP 108380 / JCM 13579 / CDC 945</strain>
    </source>
</reference>
<dbReference type="AlphaFoldDB" id="E5XLH1"/>
<dbReference type="Pfam" id="PF14833">
    <property type="entry name" value="NAD_binding_11"/>
    <property type="match status" value="1"/>
</dbReference>
<dbReference type="PANTHER" id="PTHR22981">
    <property type="entry name" value="3-HYDROXYISOBUTYRATE DEHYDROGENASE-RELATED"/>
    <property type="match status" value="1"/>
</dbReference>
<dbReference type="InterPro" id="IPR015815">
    <property type="entry name" value="HIBADH-related"/>
</dbReference>
<dbReference type="NCBIfam" id="TIGR01692">
    <property type="entry name" value="HIBADH"/>
    <property type="match status" value="1"/>
</dbReference>
<dbReference type="EC" id="1.1.1.31" evidence="6"/>
<comment type="catalytic activity">
    <reaction evidence="6">
        <text>3-hydroxy-2-methylpropanoate + NAD(+) = 2-methyl-3-oxopropanoate + NADH + H(+)</text>
        <dbReference type="Rhea" id="RHEA:17681"/>
        <dbReference type="ChEBI" id="CHEBI:11805"/>
        <dbReference type="ChEBI" id="CHEBI:15378"/>
        <dbReference type="ChEBI" id="CHEBI:57540"/>
        <dbReference type="ChEBI" id="CHEBI:57700"/>
        <dbReference type="ChEBI" id="CHEBI:57945"/>
        <dbReference type="EC" id="1.1.1.31"/>
    </reaction>
</comment>
<dbReference type="InterPro" id="IPR029154">
    <property type="entry name" value="HIBADH-like_NADP-bd"/>
</dbReference>
<evidence type="ECO:0000256" key="5">
    <source>
        <dbReference type="PIRSR" id="PIRSR000103-1"/>
    </source>
</evidence>
<dbReference type="HOGENOM" id="CLU_035117_6_0_11"/>
<gene>
    <name evidence="9" type="ORF">HMPREF9336_00340</name>
</gene>
<evidence type="ECO:0000259" key="7">
    <source>
        <dbReference type="Pfam" id="PF03446"/>
    </source>
</evidence>
<protein>
    <recommendedName>
        <fullName evidence="6">3-hydroxyisobutyrate dehydrogenase</fullName>
        <shortName evidence="6">HIBADH</shortName>
        <ecNumber evidence="6">1.1.1.31</ecNumber>
    </recommendedName>
</protein>
<evidence type="ECO:0000256" key="1">
    <source>
        <dbReference type="ARBA" id="ARBA00009080"/>
    </source>
</evidence>
<dbReference type="Proteomes" id="UP000004816">
    <property type="component" value="Unassembled WGS sequence"/>
</dbReference>
<dbReference type="PIRSF" id="PIRSF000103">
    <property type="entry name" value="HIBADH"/>
    <property type="match status" value="1"/>
</dbReference>
<accession>E5XLH1</accession>
<dbReference type="InterPro" id="IPR011548">
    <property type="entry name" value="HIBADH"/>
</dbReference>
<dbReference type="GO" id="GO:0050661">
    <property type="term" value="F:NADP binding"/>
    <property type="evidence" value="ECO:0007669"/>
    <property type="project" value="InterPro"/>
</dbReference>
<dbReference type="PANTHER" id="PTHR22981:SF7">
    <property type="entry name" value="3-HYDROXYISOBUTYRATE DEHYDROGENASE, MITOCHONDRIAL"/>
    <property type="match status" value="1"/>
</dbReference>
<dbReference type="Gene3D" id="3.40.50.720">
    <property type="entry name" value="NAD(P)-binding Rossmann-like Domain"/>
    <property type="match status" value="1"/>
</dbReference>
<keyword evidence="10" id="KW-1185">Reference proteome</keyword>
<evidence type="ECO:0000256" key="6">
    <source>
        <dbReference type="RuleBase" id="RU910714"/>
    </source>
</evidence>
<evidence type="ECO:0000313" key="9">
    <source>
        <dbReference type="EMBL" id="EFV14817.1"/>
    </source>
</evidence>
<dbReference type="OrthoDB" id="3185659at2"/>
<dbReference type="GO" id="GO:0006574">
    <property type="term" value="P:L-valine catabolic process"/>
    <property type="evidence" value="ECO:0007669"/>
    <property type="project" value="UniProtKB-UniPathway"/>
</dbReference>
<dbReference type="PROSITE" id="PS00895">
    <property type="entry name" value="3_HYDROXYISOBUT_DH"/>
    <property type="match status" value="1"/>
</dbReference>
<keyword evidence="4 6" id="KW-0520">NAD</keyword>
<dbReference type="Gene3D" id="1.10.1040.10">
    <property type="entry name" value="N-(1-d-carboxylethyl)-l-norvaline Dehydrogenase, domain 2"/>
    <property type="match status" value="1"/>
</dbReference>
<feature type="active site" evidence="5">
    <location>
        <position position="171"/>
    </location>
</feature>
<dbReference type="eggNOG" id="COG2084">
    <property type="taxonomic scope" value="Bacteria"/>
</dbReference>
<dbReference type="RefSeq" id="WP_007467229.1">
    <property type="nucleotide sequence ID" value="NZ_KI391954.1"/>
</dbReference>
<keyword evidence="2 6" id="KW-0101">Branched-chain amino acid catabolism</keyword>
<dbReference type="FunFam" id="1.10.1040.10:FF:000006">
    <property type="entry name" value="3-hydroxyisobutyrate dehydrogenase"/>
    <property type="match status" value="1"/>
</dbReference>
<dbReference type="GO" id="GO:0051287">
    <property type="term" value="F:NAD binding"/>
    <property type="evidence" value="ECO:0007669"/>
    <property type="project" value="InterPro"/>
</dbReference>
<proteinExistence type="inferred from homology"/>
<evidence type="ECO:0000256" key="4">
    <source>
        <dbReference type="ARBA" id="ARBA00023027"/>
    </source>
</evidence>
<evidence type="ECO:0000256" key="2">
    <source>
        <dbReference type="ARBA" id="ARBA00022456"/>
    </source>
</evidence>
<dbReference type="InterPro" id="IPR006115">
    <property type="entry name" value="6PGDH_NADP-bd"/>
</dbReference>
<comment type="caution">
    <text evidence="9">The sequence shown here is derived from an EMBL/GenBank/DDBJ whole genome shotgun (WGS) entry which is preliminary data.</text>
</comment>
<dbReference type="STRING" id="679197.HMPREF9336_00340"/>
<dbReference type="GO" id="GO:0008442">
    <property type="term" value="F:3-hydroxyisobutyrate dehydrogenase activity"/>
    <property type="evidence" value="ECO:0007669"/>
    <property type="project" value="UniProtKB-EC"/>
</dbReference>
<dbReference type="InterPro" id="IPR036291">
    <property type="entry name" value="NAD(P)-bd_dom_sf"/>
</dbReference>
<dbReference type="InterPro" id="IPR002204">
    <property type="entry name" value="3-OH-isobutyrate_DH-rel_CS"/>
</dbReference>
<evidence type="ECO:0000313" key="10">
    <source>
        <dbReference type="Proteomes" id="UP000004816"/>
    </source>
</evidence>
<dbReference type="SUPFAM" id="SSF48179">
    <property type="entry name" value="6-phosphogluconate dehydrogenase C-terminal domain-like"/>
    <property type="match status" value="1"/>
</dbReference>
<evidence type="ECO:0000256" key="3">
    <source>
        <dbReference type="ARBA" id="ARBA00023002"/>
    </source>
</evidence>
<sequence length="300" mass="30594">MSTTVAFIGLGQMGGPMSANLVKAGFDVVGYDLSDQARALAEASGVRVAPDVVAAVNGAEFVITMLPTGQHVLDVYADPSFFPATRPDALFVDSSTIAVDQARSAAELARAAGRTAIDAPVSGGIFGAQNATLTFMVGGDEADVASAKGVLEGMGKRVVHCGGHGSGQAAKICNNMALGISMVSICEAFVLAEKLGLDPQVFYEVASTSSAQCWALTTNCPIPGPVPASPANRDYQGGFATALIAKDLALASDAADSVGTATEFGRLAAKYFRQHADNGAGKLDFSSLLVALREQAGVES</sequence>
<feature type="domain" description="3-hydroxyisobutyrate dehydrogenase-like NAD-binding" evidence="8">
    <location>
        <begin position="165"/>
        <end position="289"/>
    </location>
</feature>
<dbReference type="Pfam" id="PF03446">
    <property type="entry name" value="NAD_binding_2"/>
    <property type="match status" value="1"/>
</dbReference>
<dbReference type="InterPro" id="IPR013328">
    <property type="entry name" value="6PGD_dom2"/>
</dbReference>
<dbReference type="UniPathway" id="UPA00362"/>
<evidence type="ECO:0000259" key="8">
    <source>
        <dbReference type="Pfam" id="PF14833"/>
    </source>
</evidence>
<dbReference type="InterPro" id="IPR008927">
    <property type="entry name" value="6-PGluconate_DH-like_C_sf"/>
</dbReference>
<keyword evidence="3 6" id="KW-0560">Oxidoreductase</keyword>
<dbReference type="EMBL" id="ACZI02000003">
    <property type="protein sequence ID" value="EFV14817.1"/>
    <property type="molecule type" value="Genomic_DNA"/>
</dbReference>
<organism evidence="9 10">
    <name type="scientific">Segniliparus rugosus (strain ATCC BAA-974 / DSM 45345 / CCUG 50838 / CIP 108380 / JCM 13579 / CDC 945)</name>
    <dbReference type="NCBI Taxonomy" id="679197"/>
    <lineage>
        <taxon>Bacteria</taxon>
        <taxon>Bacillati</taxon>
        <taxon>Actinomycetota</taxon>
        <taxon>Actinomycetes</taxon>
        <taxon>Mycobacteriales</taxon>
        <taxon>Segniliparaceae</taxon>
        <taxon>Segniliparus</taxon>
    </lineage>
</organism>
<comment type="pathway">
    <text evidence="6">Amino-acid degradation; L-valine degradation.</text>
</comment>
<name>E5XLH1_SEGRC</name>
<comment type="similarity">
    <text evidence="1 6">Belongs to the HIBADH-related family.</text>
</comment>